<feature type="region of interest" description="Disordered" evidence="1">
    <location>
        <begin position="31"/>
        <end position="134"/>
    </location>
</feature>
<proteinExistence type="predicted"/>
<organism evidence="3 4">
    <name type="scientific">Corynebacterium suicordis DSM 45110</name>
    <dbReference type="NCBI Taxonomy" id="1121369"/>
    <lineage>
        <taxon>Bacteria</taxon>
        <taxon>Bacillati</taxon>
        <taxon>Actinomycetota</taxon>
        <taxon>Actinomycetes</taxon>
        <taxon>Mycobacteriales</taxon>
        <taxon>Corynebacteriaceae</taxon>
        <taxon>Corynebacterium</taxon>
    </lineage>
</organism>
<keyword evidence="2" id="KW-0732">Signal</keyword>
<evidence type="ECO:0000256" key="2">
    <source>
        <dbReference type="SAM" id="SignalP"/>
    </source>
</evidence>
<evidence type="ECO:0000313" key="3">
    <source>
        <dbReference type="EMBL" id="MBF4554372.1"/>
    </source>
</evidence>
<accession>A0ABR9ZLY1</accession>
<dbReference type="PRINTS" id="PR01217">
    <property type="entry name" value="PRICHEXTENSN"/>
</dbReference>
<dbReference type="RefSeq" id="WP_194557280.1">
    <property type="nucleotide sequence ID" value="NZ_JADKMY010000004.1"/>
</dbReference>
<dbReference type="EMBL" id="JADKMY010000004">
    <property type="protein sequence ID" value="MBF4554372.1"/>
    <property type="molecule type" value="Genomic_DNA"/>
</dbReference>
<name>A0ABR9ZLY1_9CORY</name>
<protein>
    <submittedName>
        <fullName evidence="3">Uncharacterized protein</fullName>
    </submittedName>
</protein>
<feature type="chain" id="PRO_5046856382" evidence="2">
    <location>
        <begin position="22"/>
        <end position="290"/>
    </location>
</feature>
<reference evidence="3 4" key="1">
    <citation type="submission" date="2020-10" db="EMBL/GenBank/DDBJ databases">
        <title>Novel species in genus Corynebacterium.</title>
        <authorList>
            <person name="Zhang G."/>
        </authorList>
    </citation>
    <scope>NUCLEOTIDE SEQUENCE [LARGE SCALE GENOMIC DNA]</scope>
    <source>
        <strain evidence="3 4">DSM 45110</strain>
    </source>
</reference>
<comment type="caution">
    <text evidence="3">The sequence shown here is derived from an EMBL/GenBank/DDBJ whole genome shotgun (WGS) entry which is preliminary data.</text>
</comment>
<feature type="compositionally biased region" description="Low complexity" evidence="1">
    <location>
        <begin position="31"/>
        <end position="69"/>
    </location>
</feature>
<dbReference type="Proteomes" id="UP000635902">
    <property type="component" value="Unassembled WGS sequence"/>
</dbReference>
<feature type="compositionally biased region" description="Low complexity" evidence="1">
    <location>
        <begin position="81"/>
        <end position="131"/>
    </location>
</feature>
<gene>
    <name evidence="3" type="ORF">IRY30_09850</name>
</gene>
<sequence>MTPILMAASAAGLLSGGFVFAAPAVAAEGTVVQPGTETPTTNTPPTTTGGVQPGTETPAPETPVETPQPGTETPAPEPEIVTPQPGTETPVETPVPENPPVVETPAETVPVTQTPVEEPTPVAPSPVTETPSAADVTPAEQSPVVAEPAAEPVAVVPAEPVVVEPPKPVILSEGNAEITGPDVSGTATYITVPFKTTVNASVETTAGTFEAAEVTVGTYDLDAGTIDYSIDGKDNTLTVAEPVAAAIRAADQAIPSETAELAREATAEGDYSTSAGQWSASSVWGAPTNA</sequence>
<keyword evidence="4" id="KW-1185">Reference proteome</keyword>
<feature type="region of interest" description="Disordered" evidence="1">
    <location>
        <begin position="264"/>
        <end position="290"/>
    </location>
</feature>
<evidence type="ECO:0000313" key="4">
    <source>
        <dbReference type="Proteomes" id="UP000635902"/>
    </source>
</evidence>
<feature type="signal peptide" evidence="2">
    <location>
        <begin position="1"/>
        <end position="21"/>
    </location>
</feature>
<feature type="compositionally biased region" description="Polar residues" evidence="1">
    <location>
        <begin position="271"/>
        <end position="290"/>
    </location>
</feature>
<evidence type="ECO:0000256" key="1">
    <source>
        <dbReference type="SAM" id="MobiDB-lite"/>
    </source>
</evidence>